<dbReference type="AlphaFoldDB" id="A0A212KMJ9"/>
<dbReference type="PANTHER" id="PTHR30502">
    <property type="entry name" value="2-KETO-3-DEOXY-L-RHAMNONATE ALDOLASE"/>
    <property type="match status" value="1"/>
</dbReference>
<accession>A0A212KMJ9</accession>
<feature type="domain" description="HpcH/HpaI aldolase/citrate lyase" evidence="4">
    <location>
        <begin position="16"/>
        <end position="240"/>
    </location>
</feature>
<dbReference type="GO" id="GO:0005737">
    <property type="term" value="C:cytoplasm"/>
    <property type="evidence" value="ECO:0007669"/>
    <property type="project" value="TreeGrafter"/>
</dbReference>
<dbReference type="PANTHER" id="PTHR30502:SF0">
    <property type="entry name" value="PHOSPHOENOLPYRUVATE CARBOXYLASE FAMILY PROTEIN"/>
    <property type="match status" value="1"/>
</dbReference>
<dbReference type="InterPro" id="IPR040442">
    <property type="entry name" value="Pyrv_kinase-like_dom_sf"/>
</dbReference>
<gene>
    <name evidence="5" type="ORF">KL86APRO_30353</name>
</gene>
<proteinExistence type="inferred from homology"/>
<reference evidence="5" key="1">
    <citation type="submission" date="2016-04" db="EMBL/GenBank/DDBJ databases">
        <authorList>
            <person name="Evans L.H."/>
            <person name="Alamgir A."/>
            <person name="Owens N."/>
            <person name="Weber N.D."/>
            <person name="Virtaneva K."/>
            <person name="Barbian K."/>
            <person name="Babar A."/>
            <person name="Rosenke K."/>
        </authorList>
    </citation>
    <scope>NUCLEOTIDE SEQUENCE</scope>
    <source>
        <strain evidence="5">86</strain>
    </source>
</reference>
<dbReference type="GO" id="GO:0016832">
    <property type="term" value="F:aldehyde-lyase activity"/>
    <property type="evidence" value="ECO:0007669"/>
    <property type="project" value="TreeGrafter"/>
</dbReference>
<dbReference type="InterPro" id="IPR005000">
    <property type="entry name" value="Aldolase/citrate-lyase_domain"/>
</dbReference>
<protein>
    <submittedName>
        <fullName evidence="5">HpcH/HpaI aldolase/citrate lyase family protein</fullName>
    </submittedName>
</protein>
<name>A0A212KMJ9_9PROT</name>
<evidence type="ECO:0000256" key="1">
    <source>
        <dbReference type="ARBA" id="ARBA00005568"/>
    </source>
</evidence>
<evidence type="ECO:0000259" key="4">
    <source>
        <dbReference type="Pfam" id="PF03328"/>
    </source>
</evidence>
<evidence type="ECO:0000313" key="5">
    <source>
        <dbReference type="EMBL" id="SBW12862.1"/>
    </source>
</evidence>
<sequence length="251" mass="27016">MNFIRERVLKGEFVAGAWCNLASSLTTEMAGDLGFDWVLVDQEHGPGDNMTLLGQLQSLSGSKAAALVRMPWVDRILFKKALDLGASGLMVPYIQTAEEAKEAVSLAKYVPKGERGVASSPRCTRYSADFPGYFAGANANLLTITQIETVKSVDNAEAIAAVDGVDVLFVGPLDLSISSNYRDWFENDKYLALLKRVAVAAKNQGKAAGILLPHVKWIPVLRELGYTFVACGADGGYVLNGLKTSLEALRA</sequence>
<dbReference type="Gene3D" id="3.20.20.60">
    <property type="entry name" value="Phosphoenolpyruvate-binding domains"/>
    <property type="match status" value="1"/>
</dbReference>
<keyword evidence="2" id="KW-0479">Metal-binding</keyword>
<dbReference type="GO" id="GO:0046872">
    <property type="term" value="F:metal ion binding"/>
    <property type="evidence" value="ECO:0007669"/>
    <property type="project" value="UniProtKB-KW"/>
</dbReference>
<comment type="similarity">
    <text evidence="1">Belongs to the HpcH/HpaI aldolase family.</text>
</comment>
<dbReference type="InterPro" id="IPR050251">
    <property type="entry name" value="HpcH-HpaI_aldolase"/>
</dbReference>
<dbReference type="EMBL" id="FLUO01000003">
    <property type="protein sequence ID" value="SBW12862.1"/>
    <property type="molecule type" value="Genomic_DNA"/>
</dbReference>
<evidence type="ECO:0000256" key="2">
    <source>
        <dbReference type="ARBA" id="ARBA00022723"/>
    </source>
</evidence>
<organism evidence="5">
    <name type="scientific">uncultured Alphaproteobacteria bacterium</name>
    <dbReference type="NCBI Taxonomy" id="91750"/>
    <lineage>
        <taxon>Bacteria</taxon>
        <taxon>Pseudomonadati</taxon>
        <taxon>Pseudomonadota</taxon>
        <taxon>Alphaproteobacteria</taxon>
        <taxon>environmental samples</taxon>
    </lineage>
</organism>
<evidence type="ECO:0000256" key="3">
    <source>
        <dbReference type="ARBA" id="ARBA00023239"/>
    </source>
</evidence>
<dbReference type="Pfam" id="PF03328">
    <property type="entry name" value="HpcH_HpaI"/>
    <property type="match status" value="1"/>
</dbReference>
<dbReference type="SUPFAM" id="SSF51621">
    <property type="entry name" value="Phosphoenolpyruvate/pyruvate domain"/>
    <property type="match status" value="1"/>
</dbReference>
<dbReference type="InterPro" id="IPR015813">
    <property type="entry name" value="Pyrv/PenolPyrv_kinase-like_dom"/>
</dbReference>
<keyword evidence="3 5" id="KW-0456">Lyase</keyword>